<feature type="compositionally biased region" description="Polar residues" evidence="1">
    <location>
        <begin position="1480"/>
        <end position="1489"/>
    </location>
</feature>
<feature type="domain" description="UBA" evidence="2">
    <location>
        <begin position="348"/>
        <end position="388"/>
    </location>
</feature>
<dbReference type="SMART" id="SM00165">
    <property type="entry name" value="UBA"/>
    <property type="match status" value="1"/>
</dbReference>
<dbReference type="Proteomes" id="UP001152797">
    <property type="component" value="Unassembled WGS sequence"/>
</dbReference>
<dbReference type="EMBL" id="CAMXCT010001846">
    <property type="protein sequence ID" value="CAI3993551.1"/>
    <property type="molecule type" value="Genomic_DNA"/>
</dbReference>
<keyword evidence="4" id="KW-0560">Oxidoreductase</keyword>
<reference evidence="3" key="1">
    <citation type="submission" date="2022-10" db="EMBL/GenBank/DDBJ databases">
        <authorList>
            <person name="Chen Y."/>
            <person name="Dougan E. K."/>
            <person name="Chan C."/>
            <person name="Rhodes N."/>
            <person name="Thang M."/>
        </authorList>
    </citation>
    <scope>NUCLEOTIDE SEQUENCE</scope>
</reference>
<dbReference type="EMBL" id="CAMXCT020001846">
    <property type="protein sequence ID" value="CAL1146926.1"/>
    <property type="molecule type" value="Genomic_DNA"/>
</dbReference>
<evidence type="ECO:0000259" key="2">
    <source>
        <dbReference type="PROSITE" id="PS50030"/>
    </source>
</evidence>
<dbReference type="InterPro" id="IPR015940">
    <property type="entry name" value="UBA"/>
</dbReference>
<proteinExistence type="predicted"/>
<feature type="region of interest" description="Disordered" evidence="1">
    <location>
        <begin position="1212"/>
        <end position="1237"/>
    </location>
</feature>
<organism evidence="3">
    <name type="scientific">Cladocopium goreaui</name>
    <dbReference type="NCBI Taxonomy" id="2562237"/>
    <lineage>
        <taxon>Eukaryota</taxon>
        <taxon>Sar</taxon>
        <taxon>Alveolata</taxon>
        <taxon>Dinophyceae</taxon>
        <taxon>Suessiales</taxon>
        <taxon>Symbiodiniaceae</taxon>
        <taxon>Cladocopium</taxon>
    </lineage>
</organism>
<reference evidence="4 5" key="2">
    <citation type="submission" date="2024-05" db="EMBL/GenBank/DDBJ databases">
        <authorList>
            <person name="Chen Y."/>
            <person name="Shah S."/>
            <person name="Dougan E. K."/>
            <person name="Thang M."/>
            <person name="Chan C."/>
        </authorList>
    </citation>
    <scope>NUCLEOTIDE SEQUENCE [LARGE SCALE GENOMIC DNA]</scope>
</reference>
<dbReference type="EMBL" id="CAMXCT030001846">
    <property type="protein sequence ID" value="CAL4780863.1"/>
    <property type="molecule type" value="Genomic_DNA"/>
</dbReference>
<dbReference type="Gene3D" id="3.40.50.1820">
    <property type="entry name" value="alpha/beta hydrolase"/>
    <property type="match status" value="1"/>
</dbReference>
<feature type="region of interest" description="Disordered" evidence="1">
    <location>
        <begin position="777"/>
        <end position="803"/>
    </location>
</feature>
<feature type="region of interest" description="Disordered" evidence="1">
    <location>
        <begin position="1475"/>
        <end position="1499"/>
    </location>
</feature>
<evidence type="ECO:0000256" key="1">
    <source>
        <dbReference type="SAM" id="MobiDB-lite"/>
    </source>
</evidence>
<dbReference type="SUPFAM" id="SSF51197">
    <property type="entry name" value="Clavaminate synthase-like"/>
    <property type="match status" value="1"/>
</dbReference>
<sequence>MPLQKLSDATKGPKEAGSTKVYRWIEFANKGEQITEFDESHFQLEGHFESNSSEGHKIFQDRLRAIHFRKEGKSKAEIAKVLGRSEQFVAKWWQKDEREIPRPWGVHEYMSKELGSKTATSLNIGASLASDASTSTASWWRDVEVRRKYAADPAIYDELLNNTEWKSSAARTRDFSTGASHVKYDKEGKMKLQGNQGARYTQGSSPAFDKLLQQFFSEYGLADRTAGIALNWYPDGDSVLGSHRHDCWTALFSFGHERILTIDKTPLLLQDCDLVIFGTQRHGVPKMPEVAGGRITVPIFFYPTSMQMKKQWQTLTDPEDPRKSTELSKLQSSHQLGADTLQLLWSDPARNAALQQLLQLGFEESASKNALQSAAFDAEHAAELLLMAGAADDLGLQERMGSSSSCQPNRWGKKLAKAAKAQAAFIPTDEELALRLQFEDDPPALGACCELHGADADAVLAAQLEEESMNEDNTFLLAQQFEEYEQQMNRADAERWHGKGDLMESNFARENLSLPTMDKVTVLSIGHGQMTEKSFYELLQLNSVRVLYNFRASDHRGDVHAPCEHFSVRALKSSCRMRGIAYKHVALGRESAYGILKHVKTDEAQHALVELAWHGKRSRSCFLGFEPDWRLDHRQVVADELVSAGHEVKHIDSTGRTEDHDPLGPKRKLPDFIVQEEERLRKLEKQRHAGELQRQEKSAVDRSSEAVASKLMQPSKEIDAMDELRAASNQVELERVQRNLARLQRLGDKHGALAHKVVKAAPQWVLDEARQQAERIAKKKAEKAEKSSEKAVAPDTPEESAADAAGESLVVECATCSVHYPWNELAEGDGVCKECLLQKDLLAGVSQHLVDEKTLEQWQSQWADCDAHLSASSSDHAGTASTSVGDEAGSPGSECFRPSPPKAQPWRRRAGVSSRWILLVISSNRKEPNTPSPARRVQICSSACRFAVKQRASPKGEVVGFINLDLKLLRETSSSRSASKESAFKTTFEYTCNNALEQNLEKFQLPNADLEAKAAADSMQGAYIFRSKMVVDLNHLPEDRQDIVALRREHEQKAIILSAKSAAHAVAYAARKANVARVRGPQCAAGKRYRNCATIAGKKWRPQRGAMAFFVPPVFQSATSSPDIATLDFLCKTVVWELSVDEAPLLMQWREEAVQGKLLVDFSEAAAPDAPAVLQQRERDRQIEAALEIAARAALGDEQDVNQHHQETCQILPSSNRAAMPPKADPTSPGPVPTPQVLPARRLDEAFHQIPVAGSTLDAQVHFSLTSPIAVIATHPWGPLGGSMADPHPRTVCHVFGEAGCTTVRFNFRSGVGSGKSSVEDVKAVASWLTSPRTAPEAGGRIIASKVLIVGYSYGSLIGAAAAEEIPEALGYAMIGPPLDYGWALYMFNAANLRAKAANSAGKPKLLLVGTNDQFCSMKSFKGFADTLPGPKEMQVLDGLDHFSLFKPLAKALTEWVMRAFHVSMPEFARGAWLSPSEPSPTAQLSPSKAESKEGKTKP</sequence>
<dbReference type="PANTHER" id="PTHR42103">
    <property type="entry name" value="ALPHA/BETA-HYDROLASES SUPERFAMILY PROTEIN"/>
    <property type="match status" value="1"/>
</dbReference>
<feature type="compositionally biased region" description="Basic and acidic residues" evidence="1">
    <location>
        <begin position="1490"/>
        <end position="1499"/>
    </location>
</feature>
<dbReference type="Gene3D" id="1.10.8.10">
    <property type="entry name" value="DNA helicase RuvA subunit, C-terminal domain"/>
    <property type="match status" value="1"/>
</dbReference>
<feature type="compositionally biased region" description="Basic and acidic residues" evidence="1">
    <location>
        <begin position="684"/>
        <end position="704"/>
    </location>
</feature>
<dbReference type="OrthoDB" id="415972at2759"/>
<dbReference type="PANTHER" id="PTHR42103:SF2">
    <property type="entry name" value="AB HYDROLASE-1 DOMAIN-CONTAINING PROTEIN"/>
    <property type="match status" value="1"/>
</dbReference>
<dbReference type="PROSITE" id="PS50030">
    <property type="entry name" value="UBA"/>
    <property type="match status" value="1"/>
</dbReference>
<protein>
    <submittedName>
        <fullName evidence="4">Fe2OG dioxygenase domain-containing protein</fullName>
    </submittedName>
</protein>
<dbReference type="GO" id="GO:0051213">
    <property type="term" value="F:dioxygenase activity"/>
    <property type="evidence" value="ECO:0007669"/>
    <property type="project" value="UniProtKB-KW"/>
</dbReference>
<gene>
    <name evidence="3" type="ORF">C1SCF055_LOCUS20286</name>
</gene>
<dbReference type="InterPro" id="IPR009060">
    <property type="entry name" value="UBA-like_sf"/>
</dbReference>
<keyword evidence="4" id="KW-0223">Dioxygenase</keyword>
<dbReference type="SUPFAM" id="SSF46934">
    <property type="entry name" value="UBA-like"/>
    <property type="match status" value="1"/>
</dbReference>
<comment type="caution">
    <text evidence="3">The sequence shown here is derived from an EMBL/GenBank/DDBJ whole genome shotgun (WGS) entry which is preliminary data.</text>
</comment>
<feature type="region of interest" description="Disordered" evidence="1">
    <location>
        <begin position="684"/>
        <end position="707"/>
    </location>
</feature>
<evidence type="ECO:0000313" key="5">
    <source>
        <dbReference type="Proteomes" id="UP001152797"/>
    </source>
</evidence>
<dbReference type="SUPFAM" id="SSF53474">
    <property type="entry name" value="alpha/beta-Hydrolases"/>
    <property type="match status" value="1"/>
</dbReference>
<evidence type="ECO:0000313" key="3">
    <source>
        <dbReference type="EMBL" id="CAI3993551.1"/>
    </source>
</evidence>
<name>A0A9P1CNS0_9DINO</name>
<evidence type="ECO:0000313" key="4">
    <source>
        <dbReference type="EMBL" id="CAL4780863.1"/>
    </source>
</evidence>
<keyword evidence="5" id="KW-1185">Reference proteome</keyword>
<accession>A0A9P1CNS0</accession>
<dbReference type="InterPro" id="IPR029058">
    <property type="entry name" value="AB_hydrolase_fold"/>
</dbReference>
<feature type="region of interest" description="Disordered" evidence="1">
    <location>
        <begin position="871"/>
        <end position="908"/>
    </location>
</feature>